<accession>A0A1J4TXJ8</accession>
<evidence type="ECO:0000256" key="5">
    <source>
        <dbReference type="ARBA" id="ARBA00048117"/>
    </source>
</evidence>
<evidence type="ECO:0000256" key="3">
    <source>
        <dbReference type="ARBA" id="ARBA00022723"/>
    </source>
</evidence>
<feature type="binding site" evidence="6">
    <location>
        <position position="189"/>
    </location>
    <ligand>
        <name>substrate</name>
    </ligand>
</feature>
<name>A0A1J4TXJ8_9BACT</name>
<dbReference type="SUPFAM" id="SSF53067">
    <property type="entry name" value="Actin-like ATPase domain"/>
    <property type="match status" value="2"/>
</dbReference>
<dbReference type="PANTHER" id="PTHR11735:SF6">
    <property type="entry name" value="TRNA N6-ADENOSINE THREONYLCARBAMOYLTRANSFERASE, MITOCHONDRIAL"/>
    <property type="match status" value="1"/>
</dbReference>
<dbReference type="Pfam" id="PF00814">
    <property type="entry name" value="TsaD"/>
    <property type="match status" value="1"/>
</dbReference>
<evidence type="ECO:0000256" key="4">
    <source>
        <dbReference type="ARBA" id="ARBA00023315"/>
    </source>
</evidence>
<dbReference type="GO" id="GO:0005506">
    <property type="term" value="F:iron ion binding"/>
    <property type="evidence" value="ECO:0007669"/>
    <property type="project" value="UniProtKB-UniRule"/>
</dbReference>
<feature type="binding site" evidence="6">
    <location>
        <position position="319"/>
    </location>
    <ligand>
        <name>Fe cation</name>
        <dbReference type="ChEBI" id="CHEBI:24875"/>
    </ligand>
</feature>
<dbReference type="InterPro" id="IPR017861">
    <property type="entry name" value="KAE1/TsaD"/>
</dbReference>
<feature type="binding site" evidence="6">
    <location>
        <position position="123"/>
    </location>
    <ligand>
        <name>Fe cation</name>
        <dbReference type="ChEBI" id="CHEBI:24875"/>
    </ligand>
</feature>
<keyword evidence="2 6" id="KW-0819">tRNA processing</keyword>
<comment type="cofactor">
    <cofactor evidence="6">
        <name>Fe(2+)</name>
        <dbReference type="ChEBI" id="CHEBI:29033"/>
    </cofactor>
    <text evidence="6">Binds 1 Fe(2+) ion per subunit.</text>
</comment>
<keyword evidence="4 6" id="KW-0012">Acyltransferase</keyword>
<dbReference type="NCBIfam" id="TIGR03723">
    <property type="entry name" value="T6A_TsaD_YgjD"/>
    <property type="match status" value="1"/>
</dbReference>
<comment type="function">
    <text evidence="6">Required for the formation of a threonylcarbamoyl group on adenosine at position 37 (t(6)A37) in tRNAs that read codons beginning with adenine. Is involved in the transfer of the threonylcarbamoyl moiety of threonylcarbamoyl-AMP (TC-AMP) to the N6 group of A37, together with TsaE and TsaB. TsaD likely plays a direct catalytic role in this reaction.</text>
</comment>
<keyword evidence="6" id="KW-0963">Cytoplasm</keyword>
<feature type="binding site" evidence="6">
    <location>
        <position position="119"/>
    </location>
    <ligand>
        <name>Fe cation</name>
        <dbReference type="ChEBI" id="CHEBI:24875"/>
    </ligand>
</feature>
<feature type="binding site" evidence="6">
    <location>
        <position position="289"/>
    </location>
    <ligand>
        <name>substrate</name>
    </ligand>
</feature>
<dbReference type="HAMAP" id="MF_01445">
    <property type="entry name" value="TsaD"/>
    <property type="match status" value="1"/>
</dbReference>
<evidence type="ECO:0000313" key="9">
    <source>
        <dbReference type="Proteomes" id="UP000183120"/>
    </source>
</evidence>
<comment type="catalytic activity">
    <reaction evidence="5 6">
        <text>L-threonylcarbamoyladenylate + adenosine(37) in tRNA = N(6)-L-threonylcarbamoyladenosine(37) in tRNA + AMP + H(+)</text>
        <dbReference type="Rhea" id="RHEA:37059"/>
        <dbReference type="Rhea" id="RHEA-COMP:10162"/>
        <dbReference type="Rhea" id="RHEA-COMP:10163"/>
        <dbReference type="ChEBI" id="CHEBI:15378"/>
        <dbReference type="ChEBI" id="CHEBI:73682"/>
        <dbReference type="ChEBI" id="CHEBI:74411"/>
        <dbReference type="ChEBI" id="CHEBI:74418"/>
        <dbReference type="ChEBI" id="CHEBI:456215"/>
        <dbReference type="EC" id="2.3.1.234"/>
    </reaction>
</comment>
<evidence type="ECO:0000256" key="6">
    <source>
        <dbReference type="HAMAP-Rule" id="MF_01445"/>
    </source>
</evidence>
<dbReference type="InterPro" id="IPR000905">
    <property type="entry name" value="Gcp-like_dom"/>
</dbReference>
<comment type="subcellular location">
    <subcellularLocation>
        <location evidence="6">Cytoplasm</location>
    </subcellularLocation>
</comment>
<dbReference type="EC" id="2.3.1.234" evidence="6"/>
<dbReference type="Proteomes" id="UP000183120">
    <property type="component" value="Unassembled WGS sequence"/>
</dbReference>
<reference evidence="8 9" key="1">
    <citation type="journal article" date="2016" name="Environ. Microbiol.">
        <title>Genomic resolution of a cold subsurface aquifer community provides metabolic insights for novel microbes adapted to high CO concentrations.</title>
        <authorList>
            <person name="Probst A.J."/>
            <person name="Castelle C.J."/>
            <person name="Singh A."/>
            <person name="Brown C.T."/>
            <person name="Anantharaman K."/>
            <person name="Sharon I."/>
            <person name="Hug L.A."/>
            <person name="Burstein D."/>
            <person name="Emerson J.B."/>
            <person name="Thomas B.C."/>
            <person name="Banfield J.F."/>
        </authorList>
    </citation>
    <scope>NUCLEOTIDE SEQUENCE [LARGE SCALE GENOMIC DNA]</scope>
    <source>
        <strain evidence="8">CG1_02_37_22</strain>
    </source>
</reference>
<evidence type="ECO:0000259" key="7">
    <source>
        <dbReference type="Pfam" id="PF00814"/>
    </source>
</evidence>
<dbReference type="Gene3D" id="3.30.420.40">
    <property type="match status" value="2"/>
</dbReference>
<dbReference type="AlphaFoldDB" id="A0A1J4TXJ8"/>
<dbReference type="CDD" id="cd24133">
    <property type="entry name" value="ASKHA_NBD_TsaD_bac"/>
    <property type="match status" value="1"/>
</dbReference>
<dbReference type="NCBIfam" id="TIGR00329">
    <property type="entry name" value="gcp_kae1"/>
    <property type="match status" value="1"/>
</dbReference>
<evidence type="ECO:0000313" key="8">
    <source>
        <dbReference type="EMBL" id="OIO15739.1"/>
    </source>
</evidence>
<protein>
    <recommendedName>
        <fullName evidence="6">tRNA N6-adenosine threonylcarbamoyltransferase</fullName>
        <ecNumber evidence="6">2.3.1.234</ecNumber>
    </recommendedName>
    <alternativeName>
        <fullName evidence="6">N6-L-threonylcarbamoyladenine synthase</fullName>
        <shortName evidence="6">t(6)A synthase</shortName>
    </alternativeName>
    <alternativeName>
        <fullName evidence="6">t(6)A37 threonylcarbamoyladenosine biosynthesis protein TsaD</fullName>
    </alternativeName>
    <alternativeName>
        <fullName evidence="6">tRNA threonylcarbamoyladenosine biosynthesis protein TsaD</fullName>
    </alternativeName>
</protein>
<keyword evidence="1 6" id="KW-0808">Transferase</keyword>
<dbReference type="InterPro" id="IPR022450">
    <property type="entry name" value="TsaD"/>
</dbReference>
<feature type="binding site" evidence="6">
    <location>
        <position position="197"/>
    </location>
    <ligand>
        <name>substrate</name>
    </ligand>
</feature>
<dbReference type="PANTHER" id="PTHR11735">
    <property type="entry name" value="TRNA N6-ADENOSINE THREONYLCARBAMOYLTRANSFERASE"/>
    <property type="match status" value="1"/>
</dbReference>
<gene>
    <name evidence="6" type="primary">tsaD</name>
    <name evidence="8" type="ORF">AUJ73_00125</name>
</gene>
<feature type="domain" description="Gcp-like" evidence="7">
    <location>
        <begin position="23"/>
        <end position="324"/>
    </location>
</feature>
<keyword evidence="6" id="KW-0408">Iron</keyword>
<comment type="caution">
    <text evidence="8">The sequence shown here is derived from an EMBL/GenBank/DDBJ whole genome shotgun (WGS) entry which is preliminary data.</text>
</comment>
<dbReference type="GO" id="GO:0002949">
    <property type="term" value="P:tRNA threonylcarbamoyladenosine modification"/>
    <property type="evidence" value="ECO:0007669"/>
    <property type="project" value="UniProtKB-UniRule"/>
</dbReference>
<keyword evidence="3 6" id="KW-0479">Metal-binding</keyword>
<feature type="binding site" evidence="6">
    <location>
        <begin position="143"/>
        <end position="147"/>
    </location>
    <ligand>
        <name>substrate</name>
    </ligand>
</feature>
<dbReference type="STRING" id="1805209.AUJ73_00125"/>
<dbReference type="GO" id="GO:0005737">
    <property type="term" value="C:cytoplasm"/>
    <property type="evidence" value="ECO:0007669"/>
    <property type="project" value="UniProtKB-SubCell"/>
</dbReference>
<organism evidence="8 9">
    <name type="scientific">Candidatus Gottesmanbacteria bacterium CG1_02_37_22</name>
    <dbReference type="NCBI Taxonomy" id="1805209"/>
    <lineage>
        <taxon>Bacteria</taxon>
        <taxon>Candidatus Gottesmaniibacteriota</taxon>
    </lineage>
</organism>
<dbReference type="InterPro" id="IPR043129">
    <property type="entry name" value="ATPase_NBD"/>
</dbReference>
<dbReference type="GO" id="GO:0061711">
    <property type="term" value="F:tRNA N(6)-L-threonylcarbamoyladenine synthase activity"/>
    <property type="evidence" value="ECO:0007669"/>
    <property type="project" value="UniProtKB-EC"/>
</dbReference>
<dbReference type="PRINTS" id="PR00789">
    <property type="entry name" value="OSIALOPTASE"/>
</dbReference>
<proteinExistence type="inferred from homology"/>
<dbReference type="EMBL" id="MNUY01000001">
    <property type="protein sequence ID" value="OIO15739.1"/>
    <property type="molecule type" value="Genomic_DNA"/>
</dbReference>
<feature type="binding site" evidence="6">
    <location>
        <position position="176"/>
    </location>
    <ligand>
        <name>substrate</name>
    </ligand>
</feature>
<sequence length="350" mass="38308">MIILSIESSCDETAASVIEDGVKIISSAIASSKDIHAISGGIIPEVAAREQLKCILPVIEKAVKHMQKFTDNNLLSFFSNIDAIAVTIGPGLIGALLIGIETAKTISYITKIPIIPVNHILAHLYANWLEKETLPTFPAVGLIVSGGHTEIYLLKNHYEFVWLGGTRDDAAGETFDKTARLLGLPYPGGPAISAEAEKFKNQNSKIKITLPRPMIDSGNLEFSFSGLKTASMKEINKLKTMKQLNNETIVNLAYEIQESITDVLVEKTLLAAKMHKVKSIILGGGVAANHRLTTKFKLKIENSKSKIDFRVPSPSLCTDNASYIGSYAYFHNKPLKWHQIQAEPNLEVEV</sequence>
<evidence type="ECO:0000256" key="2">
    <source>
        <dbReference type="ARBA" id="ARBA00022694"/>
    </source>
</evidence>
<comment type="similarity">
    <text evidence="6">Belongs to the KAE1 / TsaD family.</text>
</comment>
<evidence type="ECO:0000256" key="1">
    <source>
        <dbReference type="ARBA" id="ARBA00022679"/>
    </source>
</evidence>